<dbReference type="OrthoDB" id="2832686at2"/>
<keyword evidence="2" id="KW-0456">Lyase</keyword>
<evidence type="ECO:0000256" key="3">
    <source>
        <dbReference type="SAM" id="MobiDB-lite"/>
    </source>
</evidence>
<protein>
    <submittedName>
        <fullName evidence="4">Enoyl-CoA hydratase/isomerase family protein</fullName>
    </submittedName>
</protein>
<name>A0A2W1N8Y2_PAEXE</name>
<dbReference type="Pfam" id="PF00378">
    <property type="entry name" value="ECH_1"/>
    <property type="match status" value="2"/>
</dbReference>
<dbReference type="PANTHER" id="PTHR11941:SF54">
    <property type="entry name" value="ENOYL-COA HYDRATASE, MITOCHONDRIAL"/>
    <property type="match status" value="1"/>
</dbReference>
<dbReference type="InterPro" id="IPR001753">
    <property type="entry name" value="Enoyl-CoA_hydra/iso"/>
</dbReference>
<feature type="region of interest" description="Disordered" evidence="3">
    <location>
        <begin position="186"/>
        <end position="228"/>
    </location>
</feature>
<dbReference type="Gene3D" id="1.10.12.10">
    <property type="entry name" value="Lyase 2-enoyl-coa Hydratase, Chain A, domain 2"/>
    <property type="match status" value="1"/>
</dbReference>
<evidence type="ECO:0000313" key="5">
    <source>
        <dbReference type="Proteomes" id="UP000214746"/>
    </source>
</evidence>
<comment type="caution">
    <text evidence="4">The sequence shown here is derived from an EMBL/GenBank/DDBJ whole genome shotgun (WGS) entry which is preliminary data.</text>
</comment>
<dbReference type="GO" id="GO:0016853">
    <property type="term" value="F:isomerase activity"/>
    <property type="evidence" value="ECO:0007669"/>
    <property type="project" value="UniProtKB-KW"/>
</dbReference>
<dbReference type="SUPFAM" id="SSF52096">
    <property type="entry name" value="ClpP/crotonase"/>
    <property type="match status" value="1"/>
</dbReference>
<dbReference type="EMBL" id="NHRJ02000004">
    <property type="protein sequence ID" value="PZE21089.1"/>
    <property type="molecule type" value="Genomic_DNA"/>
</dbReference>
<dbReference type="InterPro" id="IPR014748">
    <property type="entry name" value="Enoyl-CoA_hydra_C"/>
</dbReference>
<proteinExistence type="inferred from homology"/>
<evidence type="ECO:0000313" key="4">
    <source>
        <dbReference type="EMBL" id="PZE21089.1"/>
    </source>
</evidence>
<dbReference type="Proteomes" id="UP000214746">
    <property type="component" value="Unassembled WGS sequence"/>
</dbReference>
<sequence>MQVTADFISDGICRITLSNPPMNLLTDRVKRDITESFTRVSRDPSIRVVLFVAAGRHFCCGADLKEFPERIASNAAGRVWDDGHRMLEAIIRMPQPTIACVQGNAIGGGAELALAFDFRYFEQDARFGLPEVTRGVMPGNGGLERLVDLAGLGKAIELMATGRIISAAEAKAMGIATAVAPADAGKTPPMPLTEAAQTPNAGASTTSAVLPASSMPSHHTDEAGSETPCTPMLKAAEALARQLAALPAVAVQAVKCAAHQYTASKARFCPTGRDMFERLHATDDIREGVQAFLEKRTPVFKHR</sequence>
<comment type="similarity">
    <text evidence="1">Belongs to the enoyl-CoA hydratase/isomerase family.</text>
</comment>
<evidence type="ECO:0000256" key="2">
    <source>
        <dbReference type="ARBA" id="ARBA00023239"/>
    </source>
</evidence>
<keyword evidence="5" id="KW-1185">Reference proteome</keyword>
<accession>A0A2W1N8Y2</accession>
<evidence type="ECO:0000256" key="1">
    <source>
        <dbReference type="ARBA" id="ARBA00005254"/>
    </source>
</evidence>
<dbReference type="InterPro" id="IPR029045">
    <property type="entry name" value="ClpP/crotonase-like_dom_sf"/>
</dbReference>
<dbReference type="GO" id="GO:0006635">
    <property type="term" value="P:fatty acid beta-oxidation"/>
    <property type="evidence" value="ECO:0007669"/>
    <property type="project" value="TreeGrafter"/>
</dbReference>
<dbReference type="GO" id="GO:0016829">
    <property type="term" value="F:lyase activity"/>
    <property type="evidence" value="ECO:0007669"/>
    <property type="project" value="UniProtKB-KW"/>
</dbReference>
<dbReference type="Gene3D" id="3.90.226.10">
    <property type="entry name" value="2-enoyl-CoA Hydratase, Chain A, domain 1"/>
    <property type="match status" value="1"/>
</dbReference>
<dbReference type="AlphaFoldDB" id="A0A2W1N8Y2"/>
<dbReference type="CDD" id="cd06558">
    <property type="entry name" value="crotonase-like"/>
    <property type="match status" value="1"/>
</dbReference>
<dbReference type="RefSeq" id="WP_089199945.1">
    <property type="nucleotide sequence ID" value="NZ_NHRJ02000004.1"/>
</dbReference>
<organism evidence="4 5">
    <name type="scientific">Paenibacillus xerothermodurans</name>
    <dbReference type="NCBI Taxonomy" id="1977292"/>
    <lineage>
        <taxon>Bacteria</taxon>
        <taxon>Bacillati</taxon>
        <taxon>Bacillota</taxon>
        <taxon>Bacilli</taxon>
        <taxon>Bacillales</taxon>
        <taxon>Paenibacillaceae</taxon>
        <taxon>Paenibacillus</taxon>
    </lineage>
</organism>
<dbReference type="PANTHER" id="PTHR11941">
    <property type="entry name" value="ENOYL-COA HYDRATASE-RELATED"/>
    <property type="match status" value="1"/>
</dbReference>
<gene>
    <name evidence="4" type="ORF">CBW46_010455</name>
</gene>
<feature type="compositionally biased region" description="Polar residues" evidence="3">
    <location>
        <begin position="195"/>
        <end position="208"/>
    </location>
</feature>
<reference evidence="4" key="1">
    <citation type="submission" date="2018-06" db="EMBL/GenBank/DDBJ databases">
        <title>Paenibacillus xerothermodurans sp. nov. an extremely dry heat resistant spore forming bacterium isolated from the soil of Cape Canaveral, Florida.</title>
        <authorList>
            <person name="Seuylemezian A."/>
            <person name="Kaur N."/>
            <person name="Patil P."/>
            <person name="Patil P."/>
            <person name="Mayilraj S."/>
            <person name="Vaishampayan P."/>
        </authorList>
    </citation>
    <scope>NUCLEOTIDE SEQUENCE [LARGE SCALE GENOMIC DNA]</scope>
    <source>
        <strain evidence="4">ATCC 27380</strain>
    </source>
</reference>